<evidence type="ECO:0000313" key="4">
    <source>
        <dbReference type="Proteomes" id="UP001595816"/>
    </source>
</evidence>
<evidence type="ECO:0000256" key="2">
    <source>
        <dbReference type="SAM" id="Phobius"/>
    </source>
</evidence>
<dbReference type="RefSeq" id="WP_275978348.1">
    <property type="nucleotide sequence ID" value="NZ_JAMZDZ010000001.1"/>
</dbReference>
<sequence length="224" mass="22772">MNPLRVIQREVAGAWRSVRYDLRKRSSSADGENPADPWADSWSETEVELRAPRAVAPPPPKGHRRRRPKGPRPGDPVRSPARQRTTLAAAGLVLLALSAGGVLAMITGMRALLDPGAPPAGLPAHAAPAPSPTPSEGVRVPVVMTTAPGTPVAVTKRPHATTKTPKPPVPTPAPVPTCSCTQPPSPGTSASPSPSGTPTASPSGVTSPTATPGSTESPGAGATR</sequence>
<feature type="compositionally biased region" description="Pro residues" evidence="1">
    <location>
        <begin position="165"/>
        <end position="175"/>
    </location>
</feature>
<feature type="region of interest" description="Disordered" evidence="1">
    <location>
        <begin position="22"/>
        <end position="81"/>
    </location>
</feature>
<feature type="transmembrane region" description="Helical" evidence="2">
    <location>
        <begin position="87"/>
        <end position="113"/>
    </location>
</feature>
<keyword evidence="2" id="KW-0812">Transmembrane</keyword>
<evidence type="ECO:0000313" key="3">
    <source>
        <dbReference type="EMBL" id="MFC4134284.1"/>
    </source>
</evidence>
<feature type="region of interest" description="Disordered" evidence="1">
    <location>
        <begin position="148"/>
        <end position="224"/>
    </location>
</feature>
<organism evidence="3 4">
    <name type="scientific">Hamadaea flava</name>
    <dbReference type="NCBI Taxonomy" id="1742688"/>
    <lineage>
        <taxon>Bacteria</taxon>
        <taxon>Bacillati</taxon>
        <taxon>Actinomycetota</taxon>
        <taxon>Actinomycetes</taxon>
        <taxon>Micromonosporales</taxon>
        <taxon>Micromonosporaceae</taxon>
        <taxon>Hamadaea</taxon>
    </lineage>
</organism>
<dbReference type="EMBL" id="JBHSAY010000015">
    <property type="protein sequence ID" value="MFC4134284.1"/>
    <property type="molecule type" value="Genomic_DNA"/>
</dbReference>
<accession>A0ABV8LUQ0</accession>
<keyword evidence="2" id="KW-0472">Membrane</keyword>
<feature type="compositionally biased region" description="Basic residues" evidence="1">
    <location>
        <begin position="61"/>
        <end position="70"/>
    </location>
</feature>
<evidence type="ECO:0000256" key="1">
    <source>
        <dbReference type="SAM" id="MobiDB-lite"/>
    </source>
</evidence>
<feature type="compositionally biased region" description="Low complexity" evidence="1">
    <location>
        <begin position="187"/>
        <end position="215"/>
    </location>
</feature>
<reference evidence="4" key="1">
    <citation type="journal article" date="2019" name="Int. J. Syst. Evol. Microbiol.">
        <title>The Global Catalogue of Microorganisms (GCM) 10K type strain sequencing project: providing services to taxonomists for standard genome sequencing and annotation.</title>
        <authorList>
            <consortium name="The Broad Institute Genomics Platform"/>
            <consortium name="The Broad Institute Genome Sequencing Center for Infectious Disease"/>
            <person name="Wu L."/>
            <person name="Ma J."/>
        </authorList>
    </citation>
    <scope>NUCLEOTIDE SEQUENCE [LARGE SCALE GENOMIC DNA]</scope>
    <source>
        <strain evidence="4">CGMCC 4.7289</strain>
    </source>
</reference>
<protein>
    <submittedName>
        <fullName evidence="3">Uncharacterized protein</fullName>
    </submittedName>
</protein>
<proteinExistence type="predicted"/>
<dbReference type="Proteomes" id="UP001595816">
    <property type="component" value="Unassembled WGS sequence"/>
</dbReference>
<keyword evidence="2" id="KW-1133">Transmembrane helix</keyword>
<comment type="caution">
    <text evidence="3">The sequence shown here is derived from an EMBL/GenBank/DDBJ whole genome shotgun (WGS) entry which is preliminary data.</text>
</comment>
<gene>
    <name evidence="3" type="ORF">ACFOZ4_27050</name>
</gene>
<name>A0ABV8LUQ0_9ACTN</name>
<keyword evidence="4" id="KW-1185">Reference proteome</keyword>